<dbReference type="PANTHER" id="PTHR48051:SF54">
    <property type="entry name" value="LEUCINE-RICH REPEAT-CONTAINING PROTEIN"/>
    <property type="match status" value="1"/>
</dbReference>
<dbReference type="Pfam" id="PF00560">
    <property type="entry name" value="LRR_1"/>
    <property type="match status" value="2"/>
</dbReference>
<dbReference type="SUPFAM" id="SSF52058">
    <property type="entry name" value="L domain-like"/>
    <property type="match status" value="1"/>
</dbReference>
<organism evidence="4 5">
    <name type="scientific">Phycomyces blakesleeanus</name>
    <dbReference type="NCBI Taxonomy" id="4837"/>
    <lineage>
        <taxon>Eukaryota</taxon>
        <taxon>Fungi</taxon>
        <taxon>Fungi incertae sedis</taxon>
        <taxon>Mucoromycota</taxon>
        <taxon>Mucoromycotina</taxon>
        <taxon>Mucoromycetes</taxon>
        <taxon>Mucorales</taxon>
        <taxon>Phycomycetaceae</taxon>
        <taxon>Phycomyces</taxon>
    </lineage>
</organism>
<evidence type="ECO:0000256" key="3">
    <source>
        <dbReference type="SAM" id="MobiDB-lite"/>
    </source>
</evidence>
<dbReference type="SUPFAM" id="SSF52047">
    <property type="entry name" value="RNI-like"/>
    <property type="match status" value="1"/>
</dbReference>
<reference evidence="4 5" key="1">
    <citation type="submission" date="2024-04" db="EMBL/GenBank/DDBJ databases">
        <title>Symmetric and asymmetric DNA N6-adenine methylation regulates different biological responses in Mucorales.</title>
        <authorList>
            <consortium name="Lawrence Berkeley National Laboratory"/>
            <person name="Lax C."/>
            <person name="Mondo S.J."/>
            <person name="Osorio-Concepcion M."/>
            <person name="Muszewska A."/>
            <person name="Corrochano-Luque M."/>
            <person name="Gutierrez G."/>
            <person name="Riley R."/>
            <person name="Lipzen A."/>
            <person name="Guo J."/>
            <person name="Hundley H."/>
            <person name="Amirebrahimi M."/>
            <person name="Ng V."/>
            <person name="Lorenzo-Gutierrez D."/>
            <person name="Binder U."/>
            <person name="Yang J."/>
            <person name="Song Y."/>
            <person name="Canovas D."/>
            <person name="Navarro E."/>
            <person name="Freitag M."/>
            <person name="Gabaldon T."/>
            <person name="Grigoriev I.V."/>
            <person name="Corrochano L.M."/>
            <person name="Nicolas F.E."/>
            <person name="Garre V."/>
        </authorList>
    </citation>
    <scope>NUCLEOTIDE SEQUENCE [LARGE SCALE GENOMIC DNA]</scope>
    <source>
        <strain evidence="4 5">L51</strain>
    </source>
</reference>
<keyword evidence="1" id="KW-0433">Leucine-rich repeat</keyword>
<feature type="compositionally biased region" description="Acidic residues" evidence="3">
    <location>
        <begin position="480"/>
        <end position="490"/>
    </location>
</feature>
<dbReference type="InterPro" id="IPR001611">
    <property type="entry name" value="Leu-rich_rpt"/>
</dbReference>
<evidence type="ECO:0000256" key="2">
    <source>
        <dbReference type="ARBA" id="ARBA00022737"/>
    </source>
</evidence>
<dbReference type="EMBL" id="JBCLYO010000021">
    <property type="protein sequence ID" value="KAL0079684.1"/>
    <property type="molecule type" value="Genomic_DNA"/>
</dbReference>
<dbReference type="PANTHER" id="PTHR48051">
    <property type="match status" value="1"/>
</dbReference>
<proteinExistence type="predicted"/>
<name>A0ABR3APX1_PHYBL</name>
<dbReference type="Pfam" id="PF12799">
    <property type="entry name" value="LRR_4"/>
    <property type="match status" value="1"/>
</dbReference>
<feature type="compositionally biased region" description="Low complexity" evidence="3">
    <location>
        <begin position="1"/>
        <end position="15"/>
    </location>
</feature>
<sequence>MSSSRRPPVQPRPTRASLLRTAQDAAKKSGAPSEARKTAHVQHPPAEAIPTTVPDTPRPRTKIAKEAPPGSSEGLRSFLAQQRARVAAIKPVEKEKERPKRVMSGTQRYTSGADARRDEAFGMDPTRVNTKIQTAIAQAKQSGKLIISNRGLERIPEEVLTMYHVDPNKIVVDFTSSADAWYDSVELTKFMASDNQLVVLDERVGEEFGALTLLDLRNNQLQDLPHSLTRLKNLTHVQMPHNHLEYMPNVLLEMPQLRELDMSHNRLTELPPMVNLGRLEILLLGNNKLESLPESIGQLSHLRKLHVNDNQITELPAMEAWQRLEELLVFQNRLTILFSDYPLPSLTRVDARHNQLKELSESSLELPKLLEIFLSHNTLGNADLRMLTCAPQLQTLDLSWNDLDDLPPAVFEVQSLRRLDLGSNRFMSLPSRIGSLRNLQVLTWEGNPMRSIPKGTSATELIEILRSQLAAENGDLGKDDNEDEGVEGDYETNHGGSVAEGGRAKGPALPPQSQKSASAKTLDLANQNLDDFPQSFVSQIDFEPVNIQLHHNLLSSFPLNLSSFATTLVNLHLQYNEFSDFSLCLPDQIVLPSLKTLNLANNSIANLVTGNQVSFPNLEELNLNNNCLASLPETLPSAVPQLKILLLNGNRLDQISAKSFGRLTVLDLGNNNIGLLPPEIGLIDTITELTVYGNRFRVPRQAVLEKGTKAVMEYLRQRV</sequence>
<feature type="region of interest" description="Disordered" evidence="3">
    <location>
        <begin position="473"/>
        <end position="519"/>
    </location>
</feature>
<dbReference type="Proteomes" id="UP001448207">
    <property type="component" value="Unassembled WGS sequence"/>
</dbReference>
<dbReference type="InterPro" id="IPR032675">
    <property type="entry name" value="LRR_dom_sf"/>
</dbReference>
<dbReference type="PRINTS" id="PR00019">
    <property type="entry name" value="LEURICHRPT"/>
</dbReference>
<keyword evidence="2" id="KW-0677">Repeat</keyword>
<evidence type="ECO:0000313" key="4">
    <source>
        <dbReference type="EMBL" id="KAL0079684.1"/>
    </source>
</evidence>
<protein>
    <recommendedName>
        <fullName evidence="6">Leucine-rich repeat-containing protein 40</fullName>
    </recommendedName>
</protein>
<evidence type="ECO:0000313" key="5">
    <source>
        <dbReference type="Proteomes" id="UP001448207"/>
    </source>
</evidence>
<dbReference type="InterPro" id="IPR025875">
    <property type="entry name" value="Leu-rich_rpt_4"/>
</dbReference>
<gene>
    <name evidence="4" type="ORF">J3Q64DRAFT_1760858</name>
</gene>
<evidence type="ECO:0008006" key="6">
    <source>
        <dbReference type="Google" id="ProtNLM"/>
    </source>
</evidence>
<keyword evidence="5" id="KW-1185">Reference proteome</keyword>
<accession>A0ABR3APX1</accession>
<dbReference type="SMART" id="SM00364">
    <property type="entry name" value="LRR_BAC"/>
    <property type="match status" value="10"/>
</dbReference>
<dbReference type="SMART" id="SM00369">
    <property type="entry name" value="LRR_TYP"/>
    <property type="match status" value="12"/>
</dbReference>
<dbReference type="InterPro" id="IPR003591">
    <property type="entry name" value="Leu-rich_rpt_typical-subtyp"/>
</dbReference>
<dbReference type="Pfam" id="PF13516">
    <property type="entry name" value="LRR_6"/>
    <property type="match status" value="1"/>
</dbReference>
<dbReference type="PROSITE" id="PS51450">
    <property type="entry name" value="LRR"/>
    <property type="match status" value="7"/>
</dbReference>
<comment type="caution">
    <text evidence="4">The sequence shown here is derived from an EMBL/GenBank/DDBJ whole genome shotgun (WGS) entry which is preliminary data.</text>
</comment>
<dbReference type="Pfam" id="PF13855">
    <property type="entry name" value="LRR_8"/>
    <property type="match status" value="2"/>
</dbReference>
<feature type="region of interest" description="Disordered" evidence="3">
    <location>
        <begin position="1"/>
        <end position="74"/>
    </location>
</feature>
<dbReference type="InterPro" id="IPR050216">
    <property type="entry name" value="LRR_domain-containing"/>
</dbReference>
<dbReference type="Gene3D" id="3.80.10.10">
    <property type="entry name" value="Ribonuclease Inhibitor"/>
    <property type="match status" value="3"/>
</dbReference>
<evidence type="ECO:0000256" key="1">
    <source>
        <dbReference type="ARBA" id="ARBA00022614"/>
    </source>
</evidence>